<evidence type="ECO:0000313" key="3">
    <source>
        <dbReference type="Proteomes" id="UP001355206"/>
    </source>
</evidence>
<keyword evidence="1" id="KW-0472">Membrane</keyword>
<accession>A0ABU7TLR9</accession>
<comment type="caution">
    <text evidence="2">The sequence shown here is derived from an EMBL/GenBank/DDBJ whole genome shotgun (WGS) entry which is preliminary data.</text>
</comment>
<dbReference type="PANTHER" id="PTHR42941">
    <property type="entry name" value="SLL1037 PROTEIN"/>
    <property type="match status" value="1"/>
</dbReference>
<keyword evidence="1" id="KW-0812">Transmembrane</keyword>
<dbReference type="SUPFAM" id="SSF53850">
    <property type="entry name" value="Periplasmic binding protein-like II"/>
    <property type="match status" value="1"/>
</dbReference>
<dbReference type="PANTHER" id="PTHR42941:SF1">
    <property type="entry name" value="SLL1037 PROTEIN"/>
    <property type="match status" value="1"/>
</dbReference>
<proteinExistence type="predicted"/>
<evidence type="ECO:0000313" key="2">
    <source>
        <dbReference type="EMBL" id="MEE7490471.1"/>
    </source>
</evidence>
<feature type="transmembrane region" description="Helical" evidence="1">
    <location>
        <begin position="20"/>
        <end position="43"/>
    </location>
</feature>
<dbReference type="InterPro" id="IPR011852">
    <property type="entry name" value="TRAP_TAXI"/>
</dbReference>
<keyword evidence="1" id="KW-1133">Transmembrane helix</keyword>
<evidence type="ECO:0000256" key="1">
    <source>
        <dbReference type="SAM" id="Phobius"/>
    </source>
</evidence>
<organism evidence="2 3">
    <name type="scientific">Methylobacterium oryzae</name>
    <dbReference type="NCBI Taxonomy" id="334852"/>
    <lineage>
        <taxon>Bacteria</taxon>
        <taxon>Pseudomonadati</taxon>
        <taxon>Pseudomonadota</taxon>
        <taxon>Alphaproteobacteria</taxon>
        <taxon>Hyphomicrobiales</taxon>
        <taxon>Methylobacteriaceae</taxon>
        <taxon>Methylobacterium</taxon>
    </lineage>
</organism>
<dbReference type="EMBL" id="MLCA01000001">
    <property type="protein sequence ID" value="MEE7490471.1"/>
    <property type="molecule type" value="Genomic_DNA"/>
</dbReference>
<dbReference type="Gene3D" id="3.40.190.10">
    <property type="entry name" value="Periplasmic binding protein-like II"/>
    <property type="match status" value="2"/>
</dbReference>
<dbReference type="Pfam" id="PF16868">
    <property type="entry name" value="NMT1_3"/>
    <property type="match status" value="1"/>
</dbReference>
<reference evidence="2 3" key="1">
    <citation type="journal article" date="2012" name="Genet. Mol. Biol.">
        <title>Analysis of 16S rRNA and mxaF genes revealing insights into Methylobacterium niche-specific plant association.</title>
        <authorList>
            <person name="Dourado M.N."/>
            <person name="Andreote F.D."/>
            <person name="Dini-Andreote F."/>
            <person name="Conti R."/>
            <person name="Araujo J.M."/>
            <person name="Araujo W.L."/>
        </authorList>
    </citation>
    <scope>NUCLEOTIDE SEQUENCE [LARGE SCALE GENOMIC DNA]</scope>
    <source>
        <strain evidence="2 3">TC3-10</strain>
    </source>
</reference>
<sequence length="441" mass="47403">MLADRQISAARMIRRSRTTVIALGVIAGAAIVALLIHLLLGLLSLDIAVAKTSTEDREAAQALTQLFETQHPRVRIRTIFEPDRLGAAAALDKGETQLALVRSDAAPKDGQTLVILRRDAVVFVAPGGSAVDSVAKLRGSTVGLLDGRKLDPRLLDLILTHFGVPPSSVHRKILTIDQLTEAARSRQIGSVFVVAPVGSALWLPLFTALRKGSGPVKLFEVDEAAAIAKEHPVLDTIDVPKGAFLGSLPAPGDDITTLSVSHRLVARGAMPDWLAGEITREVLSGKPRLVALDDDLAGIEAPDTDDKVQALPIHPGAAAYLTGNQPSLTDQAQNAAYWVGLMISALASLSAAGIGLYRRFRPRQPPTRVMRLLELWLSVSSADPVELEQLEREVDALAAETIRAEAHRRTESVEIRLVALLVTHIREAAQRRRRHAAQQAS</sequence>
<feature type="transmembrane region" description="Helical" evidence="1">
    <location>
        <begin position="335"/>
        <end position="357"/>
    </location>
</feature>
<keyword evidence="3" id="KW-1185">Reference proteome</keyword>
<protein>
    <submittedName>
        <fullName evidence="2">TRAP transporter substrate-binding protein</fullName>
    </submittedName>
</protein>
<name>A0ABU7TLR9_9HYPH</name>
<dbReference type="Proteomes" id="UP001355206">
    <property type="component" value="Unassembled WGS sequence"/>
</dbReference>
<gene>
    <name evidence="2" type="ORF">MOTC310_08245</name>
</gene>